<dbReference type="AlphaFoldDB" id="A0A9W4DIG3"/>
<feature type="compositionally biased region" description="Polar residues" evidence="1">
    <location>
        <begin position="41"/>
        <end position="63"/>
    </location>
</feature>
<name>A0A9W4DIG3_BLUGR</name>
<organism evidence="2 3">
    <name type="scientific">Blumeria graminis f. sp. triticale</name>
    <dbReference type="NCBI Taxonomy" id="1689686"/>
    <lineage>
        <taxon>Eukaryota</taxon>
        <taxon>Fungi</taxon>
        <taxon>Dikarya</taxon>
        <taxon>Ascomycota</taxon>
        <taxon>Pezizomycotina</taxon>
        <taxon>Leotiomycetes</taxon>
        <taxon>Erysiphales</taxon>
        <taxon>Erysiphaceae</taxon>
        <taxon>Blumeria</taxon>
    </lineage>
</organism>
<dbReference type="Proteomes" id="UP000683417">
    <property type="component" value="Unassembled WGS sequence"/>
</dbReference>
<feature type="region of interest" description="Disordered" evidence="1">
    <location>
        <begin position="41"/>
        <end position="67"/>
    </location>
</feature>
<evidence type="ECO:0000256" key="1">
    <source>
        <dbReference type="SAM" id="MobiDB-lite"/>
    </source>
</evidence>
<evidence type="ECO:0000313" key="3">
    <source>
        <dbReference type="Proteomes" id="UP000683417"/>
    </source>
</evidence>
<gene>
    <name evidence="2" type="ORF">BGTH12_LOCUS1559</name>
</gene>
<feature type="non-terminal residue" evidence="2">
    <location>
        <position position="1"/>
    </location>
</feature>
<comment type="caution">
    <text evidence="2">The sequence shown here is derived from an EMBL/GenBank/DDBJ whole genome shotgun (WGS) entry which is preliminary data.</text>
</comment>
<feature type="region of interest" description="Disordered" evidence="1">
    <location>
        <begin position="123"/>
        <end position="144"/>
    </location>
</feature>
<dbReference type="EMBL" id="CAJHIT010000003">
    <property type="protein sequence ID" value="CAD6500201.1"/>
    <property type="molecule type" value="Genomic_DNA"/>
</dbReference>
<accession>A0A9W4DIG3</accession>
<sequence>QGWEEISPDGIELSEIFERTQATKAANTSLNQASFAVYKGQNSTLNTQPESSTSSNDPCTSGPPSKKPACLCGRKHYFSECYYINEALRPNNFNPSLERQQKVDAFLKLPTNNAKVDAAFKKANGSRQKQNSEPHQSSGQNLPNIQVVAVV</sequence>
<evidence type="ECO:0000313" key="2">
    <source>
        <dbReference type="EMBL" id="CAD6500201.1"/>
    </source>
</evidence>
<protein>
    <submittedName>
        <fullName evidence="2">BgTH12-07384</fullName>
    </submittedName>
</protein>
<reference evidence="2" key="1">
    <citation type="submission" date="2020-10" db="EMBL/GenBank/DDBJ databases">
        <authorList>
            <person name="Muller C M."/>
        </authorList>
    </citation>
    <scope>NUCLEOTIDE SEQUENCE</scope>
    <source>
        <strain evidence="2">THUN-12</strain>
    </source>
</reference>
<proteinExistence type="predicted"/>
<feature type="compositionally biased region" description="Polar residues" evidence="1">
    <location>
        <begin position="125"/>
        <end position="144"/>
    </location>
</feature>